<accession>A0A4P6WZV8</accession>
<dbReference type="KEGG" id="hpse:HPF_18865"/>
<sequence>MVSYSSAGRDAMAEAEVSLLLALHLIRSGLAHADVSVALDGAQIRVGDQQHFEVPSFLSRHGWLRSEPGQRWQGRYLAAGFEHAIEVHSSPGLGDVTTTLADQRPLIVEAKKGSLSPSKSSAEYKLMREALGQLLTLEEVPANAVLVVAVPHGERFVKLADRWRRAPLIARLGIHIVTVGVDGTVHGLDL</sequence>
<organism evidence="1 2">
    <name type="scientific">Hydrogenophaga pseudoflava</name>
    <name type="common">Pseudomonas carboxydoflava</name>
    <dbReference type="NCBI Taxonomy" id="47421"/>
    <lineage>
        <taxon>Bacteria</taxon>
        <taxon>Pseudomonadati</taxon>
        <taxon>Pseudomonadota</taxon>
        <taxon>Betaproteobacteria</taxon>
        <taxon>Burkholderiales</taxon>
        <taxon>Comamonadaceae</taxon>
        <taxon>Hydrogenophaga</taxon>
    </lineage>
</organism>
<reference evidence="1 2" key="1">
    <citation type="submission" date="2019-03" db="EMBL/GenBank/DDBJ databases">
        <authorList>
            <person name="Sebastian G."/>
            <person name="Baumann P."/>
            <person name="Ruckert C."/>
            <person name="Kalinowski J."/>
            <person name="Nebel B."/>
            <person name="Takors R."/>
            <person name="Blombach B."/>
        </authorList>
    </citation>
    <scope>NUCLEOTIDE SEQUENCE [LARGE SCALE GENOMIC DNA]</scope>
    <source>
        <strain evidence="1 2">DSM 1084</strain>
    </source>
</reference>
<protein>
    <submittedName>
        <fullName evidence="1">Uncharacterized protein</fullName>
    </submittedName>
</protein>
<proteinExistence type="predicted"/>
<dbReference type="AlphaFoldDB" id="A0A4P6WZV8"/>
<evidence type="ECO:0000313" key="1">
    <source>
        <dbReference type="EMBL" id="QBM29762.1"/>
    </source>
</evidence>
<name>A0A4P6WZV8_HYDPS</name>
<dbReference type="Proteomes" id="UP000293912">
    <property type="component" value="Chromosome"/>
</dbReference>
<dbReference type="EMBL" id="CP037867">
    <property type="protein sequence ID" value="QBM29762.1"/>
    <property type="molecule type" value="Genomic_DNA"/>
</dbReference>
<keyword evidence="2" id="KW-1185">Reference proteome</keyword>
<gene>
    <name evidence="1" type="ORF">HPF_18865</name>
</gene>
<dbReference type="RefSeq" id="WP_133157527.1">
    <property type="nucleotide sequence ID" value="NZ_CP037867.1"/>
</dbReference>
<evidence type="ECO:0000313" key="2">
    <source>
        <dbReference type="Proteomes" id="UP000293912"/>
    </source>
</evidence>